<dbReference type="eggNOG" id="COG4942">
    <property type="taxonomic scope" value="Bacteria"/>
</dbReference>
<keyword evidence="2" id="KW-0732">Signal</keyword>
<dbReference type="InterPro" id="IPR036779">
    <property type="entry name" value="LysM_dom_sf"/>
</dbReference>
<dbReference type="PROSITE" id="PS51257">
    <property type="entry name" value="PROKAR_LIPOPROTEIN"/>
    <property type="match status" value="1"/>
</dbReference>
<name>A0A077ATR1_9PROT</name>
<dbReference type="InterPro" id="IPR050570">
    <property type="entry name" value="Cell_wall_metabolism_enzyme"/>
</dbReference>
<dbReference type="RefSeq" id="WP_051908433.1">
    <property type="nucleotide sequence ID" value="NZ_CP008941.1"/>
</dbReference>
<dbReference type="PANTHER" id="PTHR21666:SF263">
    <property type="entry name" value="MUREIN HYDROLASE ACTIVATOR NLPD"/>
    <property type="match status" value="1"/>
</dbReference>
<keyword evidence="5" id="KW-1185">Reference proteome</keyword>
<dbReference type="InterPro" id="IPR018392">
    <property type="entry name" value="LysM"/>
</dbReference>
<evidence type="ECO:0000313" key="4">
    <source>
        <dbReference type="EMBL" id="AIK95781.1"/>
    </source>
</evidence>
<reference evidence="4 5" key="1">
    <citation type="submission" date="2014-07" db="EMBL/GenBank/DDBJ databases">
        <title>Comparative genomic insights into amoeba endosymbionts belonging to the families of Holosporaceae and Candidatus Midichloriaceae within Rickettsiales.</title>
        <authorList>
            <person name="Wang Z."/>
            <person name="Wu M."/>
        </authorList>
    </citation>
    <scope>NUCLEOTIDE SEQUENCE [LARGE SCALE GENOMIC DNA]</scope>
    <source>
        <strain evidence="4">PRA3</strain>
    </source>
</reference>
<dbReference type="KEGG" id="paca:ID47_02085"/>
<dbReference type="CDD" id="cd00118">
    <property type="entry name" value="LysM"/>
    <property type="match status" value="1"/>
</dbReference>
<sequence>MKLRNFAIMVMAASVLAGCNIRRDAPADVEYDSYKSPYHVVRRGETIASIAKDYHIDKRELVRLNGMKPPYRISIGQKLLVGARQSAARDEFYSPATDEQQQGEVKVATLAPLPGTEEEGVASQQPFGATDYAQDMGHAEEIASAPEDESEMATADVETPAKAYKPLGQTPQSAAFYTWPVRGKIVKGFSTGKGGHTGINISAAKGTPVKAANNGVVSRTEQIPGYGKVVLVRHQDGVITVYAHLDQITVKRGDVVTAGQKIGTVGKTGNVKEPQLHFKINKGKTPVDPTKYLD</sequence>
<dbReference type="GO" id="GO:0004222">
    <property type="term" value="F:metalloendopeptidase activity"/>
    <property type="evidence" value="ECO:0007669"/>
    <property type="project" value="TreeGrafter"/>
</dbReference>
<dbReference type="HOGENOM" id="CLU_029425_0_0_5"/>
<evidence type="ECO:0000313" key="5">
    <source>
        <dbReference type="Proteomes" id="UP000028926"/>
    </source>
</evidence>
<dbReference type="AlphaFoldDB" id="A0A077ATR1"/>
<proteinExistence type="inferred from homology"/>
<feature type="chain" id="PRO_5001717002" description="LysM domain-containing protein" evidence="2">
    <location>
        <begin position="18"/>
        <end position="294"/>
    </location>
</feature>
<dbReference type="InterPro" id="IPR011055">
    <property type="entry name" value="Dup_hybrid_motif"/>
</dbReference>
<dbReference type="Pfam" id="PF01476">
    <property type="entry name" value="LysM"/>
    <property type="match status" value="1"/>
</dbReference>
<dbReference type="InterPro" id="IPR016047">
    <property type="entry name" value="M23ase_b-sheet_dom"/>
</dbReference>
<feature type="signal peptide" evidence="2">
    <location>
        <begin position="1"/>
        <end position="17"/>
    </location>
</feature>
<dbReference type="Gene3D" id="2.70.70.10">
    <property type="entry name" value="Glucose Permease (Domain IIA)"/>
    <property type="match status" value="1"/>
</dbReference>
<organism evidence="4 5">
    <name type="scientific">Candidatus Odyssella acanthamoebae</name>
    <dbReference type="NCBI Taxonomy" id="91604"/>
    <lineage>
        <taxon>Bacteria</taxon>
        <taxon>Pseudomonadati</taxon>
        <taxon>Pseudomonadota</taxon>
        <taxon>Alphaproteobacteria</taxon>
        <taxon>Holosporales</taxon>
        <taxon>Candidatus Paracaedibacteraceae</taxon>
        <taxon>Candidatus Odyssella</taxon>
    </lineage>
</organism>
<dbReference type="EMBL" id="CP008941">
    <property type="protein sequence ID" value="AIK95781.1"/>
    <property type="molecule type" value="Genomic_DNA"/>
</dbReference>
<protein>
    <recommendedName>
        <fullName evidence="3">LysM domain-containing protein</fullName>
    </recommendedName>
</protein>
<evidence type="ECO:0000256" key="2">
    <source>
        <dbReference type="SAM" id="SignalP"/>
    </source>
</evidence>
<feature type="domain" description="LysM" evidence="3">
    <location>
        <begin position="37"/>
        <end position="81"/>
    </location>
</feature>
<dbReference type="STRING" id="91604.ID47_02085"/>
<gene>
    <name evidence="4" type="ORF">ID47_02085</name>
</gene>
<comment type="similarity">
    <text evidence="1">Belongs to the E.coli NlpD/Haemophilus LppB family.</text>
</comment>
<dbReference type="OrthoDB" id="9795421at2"/>
<evidence type="ECO:0000259" key="3">
    <source>
        <dbReference type="PROSITE" id="PS51782"/>
    </source>
</evidence>
<evidence type="ECO:0000256" key="1">
    <source>
        <dbReference type="ARBA" id="ARBA00038420"/>
    </source>
</evidence>
<accession>A0A077ATR1</accession>
<dbReference type="PANTHER" id="PTHR21666">
    <property type="entry name" value="PEPTIDASE-RELATED"/>
    <property type="match status" value="1"/>
</dbReference>
<dbReference type="Gene3D" id="3.10.350.10">
    <property type="entry name" value="LysM domain"/>
    <property type="match status" value="1"/>
</dbReference>
<dbReference type="Proteomes" id="UP000028926">
    <property type="component" value="Chromosome"/>
</dbReference>
<dbReference type="SUPFAM" id="SSF51261">
    <property type="entry name" value="Duplicated hybrid motif"/>
    <property type="match status" value="1"/>
</dbReference>
<dbReference type="SMART" id="SM00257">
    <property type="entry name" value="LysM"/>
    <property type="match status" value="1"/>
</dbReference>
<dbReference type="CDD" id="cd12797">
    <property type="entry name" value="M23_peptidase"/>
    <property type="match status" value="1"/>
</dbReference>
<dbReference type="PROSITE" id="PS51782">
    <property type="entry name" value="LYSM"/>
    <property type="match status" value="1"/>
</dbReference>
<dbReference type="Pfam" id="PF01551">
    <property type="entry name" value="Peptidase_M23"/>
    <property type="match status" value="1"/>
</dbReference>